<organism evidence="3 4">
    <name type="scientific">Flagellimonas olearia</name>
    <dbReference type="NCBI Taxonomy" id="552546"/>
    <lineage>
        <taxon>Bacteria</taxon>
        <taxon>Pseudomonadati</taxon>
        <taxon>Bacteroidota</taxon>
        <taxon>Flavobacteriia</taxon>
        <taxon>Flavobacteriales</taxon>
        <taxon>Flavobacteriaceae</taxon>
        <taxon>Flagellimonas</taxon>
    </lineage>
</organism>
<name>A0A444VJ88_9FLAO</name>
<comment type="caution">
    <text evidence="3">The sequence shown here is derived from an EMBL/GenBank/DDBJ whole genome shotgun (WGS) entry which is preliminary data.</text>
</comment>
<evidence type="ECO:0000259" key="2">
    <source>
        <dbReference type="PROSITE" id="PS50110"/>
    </source>
</evidence>
<gene>
    <name evidence="3" type="ORF">DN53_17090</name>
</gene>
<dbReference type="EMBL" id="JJMP01000008">
    <property type="protein sequence ID" value="RYC50829.1"/>
    <property type="molecule type" value="Genomic_DNA"/>
</dbReference>
<dbReference type="InterPro" id="IPR011006">
    <property type="entry name" value="CheY-like_superfamily"/>
</dbReference>
<dbReference type="Gene3D" id="3.40.50.2300">
    <property type="match status" value="1"/>
</dbReference>
<dbReference type="RefSeq" id="WP_129655175.1">
    <property type="nucleotide sequence ID" value="NZ_ML142912.1"/>
</dbReference>
<proteinExistence type="predicted"/>
<dbReference type="SUPFAM" id="SSF52172">
    <property type="entry name" value="CheY-like"/>
    <property type="match status" value="1"/>
</dbReference>
<evidence type="ECO:0000313" key="4">
    <source>
        <dbReference type="Proteomes" id="UP000290261"/>
    </source>
</evidence>
<keyword evidence="1" id="KW-0597">Phosphoprotein</keyword>
<dbReference type="GO" id="GO:0000160">
    <property type="term" value="P:phosphorelay signal transduction system"/>
    <property type="evidence" value="ECO:0007669"/>
    <property type="project" value="InterPro"/>
</dbReference>
<evidence type="ECO:0000313" key="3">
    <source>
        <dbReference type="EMBL" id="RYC50829.1"/>
    </source>
</evidence>
<dbReference type="InterPro" id="IPR001789">
    <property type="entry name" value="Sig_transdc_resp-reg_receiver"/>
</dbReference>
<accession>A0A444VJ88</accession>
<reference evidence="3 4" key="1">
    <citation type="submission" date="2014-04" db="EMBL/GenBank/DDBJ databases">
        <title>Whole genome of Muricauda olearia.</title>
        <authorList>
            <person name="Zhang X.-H."/>
            <person name="Tang K."/>
        </authorList>
    </citation>
    <scope>NUCLEOTIDE SEQUENCE [LARGE SCALE GENOMIC DNA]</scope>
    <source>
        <strain evidence="3 4">Th120</strain>
    </source>
</reference>
<sequence length="222" mass="24982">MFKKVLVVEDLDSIGFGIAQMLKQEAKIKDVVQSLYCDDAHLKFLRAQKDNVPFDLVITDLSFKEDHRGSVIKSGDELVRTLKLLDPDLKAIIYSVESRYNTIKTFFDKSQIDGYVLKGRYGLKHLVEALGAIKNNTVYLSPELASNVNQKELFEIEDFDIELMSSLSNGLTQSEISSLLKKKGISPNSMSSIEKRLNRLKLELKANNTIQLIANAKDLGLI</sequence>
<evidence type="ECO:0000256" key="1">
    <source>
        <dbReference type="PROSITE-ProRule" id="PRU00169"/>
    </source>
</evidence>
<dbReference type="AlphaFoldDB" id="A0A444VJ88"/>
<dbReference type="Proteomes" id="UP000290261">
    <property type="component" value="Unassembled WGS sequence"/>
</dbReference>
<feature type="domain" description="Response regulatory" evidence="2">
    <location>
        <begin position="4"/>
        <end position="133"/>
    </location>
</feature>
<dbReference type="SMART" id="SM00448">
    <property type="entry name" value="REC"/>
    <property type="match status" value="1"/>
</dbReference>
<keyword evidence="4" id="KW-1185">Reference proteome</keyword>
<protein>
    <recommendedName>
        <fullName evidence="2">Response regulatory domain-containing protein</fullName>
    </recommendedName>
</protein>
<feature type="modified residue" description="4-aspartylphosphate" evidence="1">
    <location>
        <position position="60"/>
    </location>
</feature>
<dbReference type="PROSITE" id="PS50110">
    <property type="entry name" value="RESPONSE_REGULATORY"/>
    <property type="match status" value="1"/>
</dbReference>